<dbReference type="SUPFAM" id="SSF141571">
    <property type="entry name" value="Pentapeptide repeat-like"/>
    <property type="match status" value="2"/>
</dbReference>
<protein>
    <recommendedName>
        <fullName evidence="3">Pentapeptide repeat-containing protein</fullName>
    </recommendedName>
</protein>
<name>A0A0M4CZD4_9BACT</name>
<dbReference type="STRING" id="1603606.DSOUD_0582"/>
<dbReference type="RefSeq" id="WP_157671712.1">
    <property type="nucleotide sequence ID" value="NZ_CP010802.1"/>
</dbReference>
<dbReference type="PATRIC" id="fig|1603606.3.peg.634"/>
<evidence type="ECO:0000313" key="2">
    <source>
        <dbReference type="Proteomes" id="UP000057158"/>
    </source>
</evidence>
<dbReference type="AlphaFoldDB" id="A0A0M4CZD4"/>
<reference evidence="1 2" key="1">
    <citation type="submission" date="2015-07" db="EMBL/GenBank/DDBJ databases">
        <title>Isolation and Genomic Characterization of a Novel Halophilic Metal-Reducing Deltaproteobacterium from the Deep Subsurface.</title>
        <authorList>
            <person name="Badalamenti J.P."/>
            <person name="Summers Z.M."/>
            <person name="Gralnick J.A."/>
            <person name="Bond D.R."/>
        </authorList>
    </citation>
    <scope>NUCLEOTIDE SEQUENCE [LARGE SCALE GENOMIC DNA]</scope>
    <source>
        <strain evidence="1 2">WTL</strain>
    </source>
</reference>
<proteinExistence type="predicted"/>
<sequence length="356" mass="39970">MNIFQSDFQKNWQVYFTDTNKLNEYTSIHIIELKNVEADGYDLDGAVFNGAMFENNNFKNISAENSKFKNARFKECKFINCKFWSAEFTNVVFEDCEFISTTFLQSKMINVTIVNGKALESEFDELEGTELLIISSEFKMRSSFTDSKIPIKFQNTNLSGVNMMGMTGLFPLSFEGGVLDEVNFGKSYFSEVTLCRVKQGEGGIKFNSVTAKSISFEDVEMLKGVGMGWANVELVRIVGGELYGPSFKEANIAKTVIRDAYVTRFATGHMGKVEVANSTLHRSGLFEGEIQELSVVNSTIDEIVGKNFKADTVLWDNVTLNGKIDLTNAQVKDFRPTRIQRGPDLQLITTGSNMKF</sequence>
<keyword evidence="2" id="KW-1185">Reference proteome</keyword>
<dbReference type="Gene3D" id="2.160.20.80">
    <property type="entry name" value="E3 ubiquitin-protein ligase SopA"/>
    <property type="match status" value="2"/>
</dbReference>
<dbReference type="KEGG" id="des:DSOUD_0582"/>
<gene>
    <name evidence="1" type="ORF">DSOUD_0582</name>
</gene>
<dbReference type="Proteomes" id="UP000057158">
    <property type="component" value="Chromosome"/>
</dbReference>
<accession>A0A0M4CZD4</accession>
<dbReference type="EMBL" id="CP010802">
    <property type="protein sequence ID" value="ALC15371.1"/>
    <property type="molecule type" value="Genomic_DNA"/>
</dbReference>
<dbReference type="InterPro" id="IPR001646">
    <property type="entry name" value="5peptide_repeat"/>
</dbReference>
<evidence type="ECO:0000313" key="1">
    <source>
        <dbReference type="EMBL" id="ALC15371.1"/>
    </source>
</evidence>
<dbReference type="InterPro" id="IPR052949">
    <property type="entry name" value="PA_immunity-related"/>
</dbReference>
<organism evidence="1 2">
    <name type="scientific">Desulfuromonas soudanensis</name>
    <dbReference type="NCBI Taxonomy" id="1603606"/>
    <lineage>
        <taxon>Bacteria</taxon>
        <taxon>Pseudomonadati</taxon>
        <taxon>Thermodesulfobacteriota</taxon>
        <taxon>Desulfuromonadia</taxon>
        <taxon>Desulfuromonadales</taxon>
        <taxon>Desulfuromonadaceae</taxon>
        <taxon>Desulfuromonas</taxon>
    </lineage>
</organism>
<dbReference type="PANTHER" id="PTHR42999:SF2">
    <property type="match status" value="1"/>
</dbReference>
<dbReference type="Pfam" id="PF00805">
    <property type="entry name" value="Pentapeptide"/>
    <property type="match status" value="1"/>
</dbReference>
<dbReference type="OrthoDB" id="5491725at2"/>
<evidence type="ECO:0008006" key="3">
    <source>
        <dbReference type="Google" id="ProtNLM"/>
    </source>
</evidence>
<dbReference type="PANTHER" id="PTHR42999">
    <property type="entry name" value="ANTIBIOTIC RESISTANCE PROTEIN MCBG"/>
    <property type="match status" value="1"/>
</dbReference>